<proteinExistence type="predicted"/>
<dbReference type="Pfam" id="PF09451">
    <property type="entry name" value="ATG27"/>
    <property type="match status" value="1"/>
</dbReference>
<dbReference type="GeneID" id="112288724"/>
<dbReference type="EnsemblPlants" id="Pp3c11_970V3.3">
    <property type="protein sequence ID" value="Pp3c11_970V3.3"/>
    <property type="gene ID" value="Pp3c11_970"/>
</dbReference>
<evidence type="ECO:0000256" key="3">
    <source>
        <dbReference type="ARBA" id="ARBA00022729"/>
    </source>
</evidence>
<evidence type="ECO:0000313" key="9">
    <source>
        <dbReference type="EnsemblPlants" id="Pp3c11_970V3.1"/>
    </source>
</evidence>
<dbReference type="AlphaFoldDB" id="A0A2K1JT48"/>
<dbReference type="EnsemblPlants" id="Pp3c11_970V3.4">
    <property type="protein sequence ID" value="Pp3c11_970V3.4"/>
    <property type="gene ID" value="Pp3c11_970"/>
</dbReference>
<dbReference type="RefSeq" id="XP_024388995.1">
    <property type="nucleotide sequence ID" value="XM_024533227.2"/>
</dbReference>
<feature type="signal peptide" evidence="7">
    <location>
        <begin position="1"/>
        <end position="20"/>
    </location>
</feature>
<dbReference type="Gramene" id="Pp3c11_970V3.1">
    <property type="protein sequence ID" value="Pp3c11_970V3.1"/>
    <property type="gene ID" value="Pp3c11_970"/>
</dbReference>
<dbReference type="PANTHER" id="PTHR15071:SF0">
    <property type="entry name" value="MANNOSE 6-PHOSPHATE RECEPTOR-LIKE PROTEIN 1"/>
    <property type="match status" value="1"/>
</dbReference>
<keyword evidence="3 7" id="KW-0732">Signal</keyword>
<accession>A0A2K1JT48</accession>
<dbReference type="Gramene" id="Pp3c11_970V3.4">
    <property type="protein sequence ID" value="Pp3c11_970V3.4"/>
    <property type="gene ID" value="Pp3c11_970"/>
</dbReference>
<dbReference type="EMBL" id="ABEU02000011">
    <property type="protein sequence ID" value="PNR44656.1"/>
    <property type="molecule type" value="Genomic_DNA"/>
</dbReference>
<evidence type="ECO:0000256" key="5">
    <source>
        <dbReference type="ARBA" id="ARBA00023136"/>
    </source>
</evidence>
<organism evidence="8">
    <name type="scientific">Physcomitrium patens</name>
    <name type="common">Spreading-leaved earth moss</name>
    <name type="synonym">Physcomitrella patens</name>
    <dbReference type="NCBI Taxonomy" id="3218"/>
    <lineage>
        <taxon>Eukaryota</taxon>
        <taxon>Viridiplantae</taxon>
        <taxon>Streptophyta</taxon>
        <taxon>Embryophyta</taxon>
        <taxon>Bryophyta</taxon>
        <taxon>Bryophytina</taxon>
        <taxon>Bryopsida</taxon>
        <taxon>Funariidae</taxon>
        <taxon>Funariales</taxon>
        <taxon>Funariaceae</taxon>
        <taxon>Physcomitrium</taxon>
    </lineage>
</organism>
<dbReference type="STRING" id="3218.A0A2K1JT48"/>
<evidence type="ECO:0008006" key="11">
    <source>
        <dbReference type="Google" id="ProtNLM"/>
    </source>
</evidence>
<dbReference type="InterPro" id="IPR018939">
    <property type="entry name" value="Autophagy-rel_prot_27"/>
</dbReference>
<dbReference type="FunCoup" id="A0A2K1JT48">
    <property type="interactions" value="1912"/>
</dbReference>
<keyword evidence="2 6" id="KW-0812">Transmembrane</keyword>
<dbReference type="Gramene" id="Pp3c11_970V3.5">
    <property type="protein sequence ID" value="Pp3c11_970V3.5"/>
    <property type="gene ID" value="Pp3c11_970"/>
</dbReference>
<dbReference type="Gramene" id="Pp3c11_970V3.3">
    <property type="protein sequence ID" value="Pp3c11_970V3.3"/>
    <property type="gene ID" value="Pp3c11_970"/>
</dbReference>
<feature type="transmembrane region" description="Helical" evidence="6">
    <location>
        <begin position="213"/>
        <end position="234"/>
    </location>
</feature>
<dbReference type="RefSeq" id="XP_073393278.1">
    <property type="nucleotide sequence ID" value="XM_073537177.1"/>
</dbReference>
<dbReference type="Gramene" id="Pp3c11_970V3.2">
    <property type="protein sequence ID" value="Pp3c11_970V3.2"/>
    <property type="gene ID" value="Pp3c11_970"/>
</dbReference>
<dbReference type="OrthoDB" id="29460at2759"/>
<evidence type="ECO:0000256" key="2">
    <source>
        <dbReference type="ARBA" id="ARBA00022692"/>
    </source>
</evidence>
<evidence type="ECO:0000256" key="4">
    <source>
        <dbReference type="ARBA" id="ARBA00022989"/>
    </source>
</evidence>
<keyword evidence="5 6" id="KW-0472">Membrane</keyword>
<evidence type="ECO:0000313" key="10">
    <source>
        <dbReference type="Proteomes" id="UP000006727"/>
    </source>
</evidence>
<dbReference type="EnsemblPlants" id="Pp3c11_970V3.5">
    <property type="protein sequence ID" value="Pp3c11_970V3.5"/>
    <property type="gene ID" value="Pp3c11_970"/>
</dbReference>
<dbReference type="RefSeq" id="XP_073393279.1">
    <property type="nucleotide sequence ID" value="XM_073537178.1"/>
</dbReference>
<evidence type="ECO:0000256" key="1">
    <source>
        <dbReference type="ARBA" id="ARBA00004167"/>
    </source>
</evidence>
<evidence type="ECO:0000256" key="6">
    <source>
        <dbReference type="SAM" id="Phobius"/>
    </source>
</evidence>
<dbReference type="GO" id="GO:0000139">
    <property type="term" value="C:Golgi membrane"/>
    <property type="evidence" value="ECO:0007669"/>
    <property type="project" value="UniProtKB-SubCell"/>
</dbReference>
<protein>
    <recommendedName>
        <fullName evidence="11">Autophagy-related protein 27</fullName>
    </recommendedName>
</protein>
<evidence type="ECO:0000256" key="7">
    <source>
        <dbReference type="SAM" id="SignalP"/>
    </source>
</evidence>
<feature type="chain" id="PRO_5043158182" description="Autophagy-related protein 27" evidence="7">
    <location>
        <begin position="21"/>
        <end position="292"/>
    </location>
</feature>
<comment type="subcellular location">
    <subcellularLocation>
        <location evidence="1">Membrane</location>
        <topology evidence="1">Single-pass membrane protein</topology>
    </subcellularLocation>
</comment>
<dbReference type="EnsemblPlants" id="Pp3c11_970V3.1">
    <property type="protein sequence ID" value="Pp3c11_970V3.1"/>
    <property type="gene ID" value="Pp3c11_970"/>
</dbReference>
<gene>
    <name evidence="9" type="primary">LOC112288724</name>
    <name evidence="8" type="ORF">PHYPA_014425</name>
</gene>
<dbReference type="EnsemblPlants" id="Pp3c11_970V3.2">
    <property type="protein sequence ID" value="Pp3c11_970V3.2"/>
    <property type="gene ID" value="Pp3c11_970"/>
</dbReference>
<reference evidence="8 10" key="2">
    <citation type="journal article" date="2018" name="Plant J.">
        <title>The Physcomitrella patens chromosome-scale assembly reveals moss genome structure and evolution.</title>
        <authorList>
            <person name="Lang D."/>
            <person name="Ullrich K.K."/>
            <person name="Murat F."/>
            <person name="Fuchs J."/>
            <person name="Jenkins J."/>
            <person name="Haas F.B."/>
            <person name="Piednoel M."/>
            <person name="Gundlach H."/>
            <person name="Van Bel M."/>
            <person name="Meyberg R."/>
            <person name="Vives C."/>
            <person name="Morata J."/>
            <person name="Symeonidi A."/>
            <person name="Hiss M."/>
            <person name="Muchero W."/>
            <person name="Kamisugi Y."/>
            <person name="Saleh O."/>
            <person name="Blanc G."/>
            <person name="Decker E.L."/>
            <person name="van Gessel N."/>
            <person name="Grimwood J."/>
            <person name="Hayes R.D."/>
            <person name="Graham S.W."/>
            <person name="Gunter L.E."/>
            <person name="McDaniel S.F."/>
            <person name="Hoernstein S.N.W."/>
            <person name="Larsson A."/>
            <person name="Li F.W."/>
            <person name="Perroud P.F."/>
            <person name="Phillips J."/>
            <person name="Ranjan P."/>
            <person name="Rokshar D.S."/>
            <person name="Rothfels C.J."/>
            <person name="Schneider L."/>
            <person name="Shu S."/>
            <person name="Stevenson D.W."/>
            <person name="Thummler F."/>
            <person name="Tillich M."/>
            <person name="Villarreal Aguilar J.C."/>
            <person name="Widiez T."/>
            <person name="Wong G.K."/>
            <person name="Wymore A."/>
            <person name="Zhang Y."/>
            <person name="Zimmer A.D."/>
            <person name="Quatrano R.S."/>
            <person name="Mayer K.F.X."/>
            <person name="Goodstein D."/>
            <person name="Casacuberta J.M."/>
            <person name="Vandepoele K."/>
            <person name="Reski R."/>
            <person name="Cuming A.C."/>
            <person name="Tuskan G.A."/>
            <person name="Maumus F."/>
            <person name="Salse J."/>
            <person name="Schmutz J."/>
            <person name="Rensing S.A."/>
        </authorList>
    </citation>
    <scope>NUCLEOTIDE SEQUENCE [LARGE SCALE GENOMIC DNA]</scope>
    <source>
        <strain evidence="9 10">cv. Gransden 2004</strain>
    </source>
</reference>
<sequence length="292" mass="32157">MGWLAAFVVSLLALVRIGIAQTCSNSENSDACEWEAITNGKKYSFNLATPIKGYPHGILSEDGFYKVSVKSNEGKTTIYWFQLCEHMKFNFNPPLCENCETCGGPGHCGETCSALMSSSFPGYSVCSTLGYPGSIQYSLINQNKPDQGVRVKMTTCNKNAKPDCSFSVLVYCSRSGIEVPTKVTNITSGVCDYETILKHPAGCPVVTNVSKGGWGWFGSLFFMLLLAFVVYMAVGIGYRVTVLGVSGFEAIPNLDTWRTLPSKIQLFIEYIISQCMDLYYRLTENSYSRVNT</sequence>
<dbReference type="KEGG" id="ppp:112288724"/>
<name>A0A2K1JT48_PHYPA</name>
<dbReference type="RefSeq" id="XP_024388994.1">
    <property type="nucleotide sequence ID" value="XM_024533226.2"/>
</dbReference>
<dbReference type="PANTHER" id="PTHR15071">
    <property type="entry name" value="MANNOSE-6-PHOSPHATE RECEPTOR FAMILY MEMBER"/>
    <property type="match status" value="1"/>
</dbReference>
<keyword evidence="4 6" id="KW-1133">Transmembrane helix</keyword>
<reference evidence="9" key="3">
    <citation type="submission" date="2020-12" db="UniProtKB">
        <authorList>
            <consortium name="EnsemblPlants"/>
        </authorList>
    </citation>
    <scope>IDENTIFICATION</scope>
</reference>
<dbReference type="PaxDb" id="3218-PP1S39_118V6.1"/>
<evidence type="ECO:0000313" key="8">
    <source>
        <dbReference type="EMBL" id="PNR44656.1"/>
    </source>
</evidence>
<reference evidence="8 10" key="1">
    <citation type="journal article" date="2008" name="Science">
        <title>The Physcomitrella genome reveals evolutionary insights into the conquest of land by plants.</title>
        <authorList>
            <person name="Rensing S."/>
            <person name="Lang D."/>
            <person name="Zimmer A."/>
            <person name="Terry A."/>
            <person name="Salamov A."/>
            <person name="Shapiro H."/>
            <person name="Nishiyama T."/>
            <person name="Perroud P.-F."/>
            <person name="Lindquist E."/>
            <person name="Kamisugi Y."/>
            <person name="Tanahashi T."/>
            <person name="Sakakibara K."/>
            <person name="Fujita T."/>
            <person name="Oishi K."/>
            <person name="Shin-I T."/>
            <person name="Kuroki Y."/>
            <person name="Toyoda A."/>
            <person name="Suzuki Y."/>
            <person name="Hashimoto A."/>
            <person name="Yamaguchi K."/>
            <person name="Sugano A."/>
            <person name="Kohara Y."/>
            <person name="Fujiyama A."/>
            <person name="Anterola A."/>
            <person name="Aoki S."/>
            <person name="Ashton N."/>
            <person name="Barbazuk W.B."/>
            <person name="Barker E."/>
            <person name="Bennetzen J."/>
            <person name="Bezanilla M."/>
            <person name="Blankenship R."/>
            <person name="Cho S.H."/>
            <person name="Dutcher S."/>
            <person name="Estelle M."/>
            <person name="Fawcett J.A."/>
            <person name="Gundlach H."/>
            <person name="Hanada K."/>
            <person name="Heyl A."/>
            <person name="Hicks K.A."/>
            <person name="Hugh J."/>
            <person name="Lohr M."/>
            <person name="Mayer K."/>
            <person name="Melkozernov A."/>
            <person name="Murata T."/>
            <person name="Nelson D."/>
            <person name="Pils B."/>
            <person name="Prigge M."/>
            <person name="Reiss B."/>
            <person name="Renner T."/>
            <person name="Rombauts S."/>
            <person name="Rushton P."/>
            <person name="Sanderfoot A."/>
            <person name="Schween G."/>
            <person name="Shiu S.-H."/>
            <person name="Stueber K."/>
            <person name="Theodoulou F.L."/>
            <person name="Tu H."/>
            <person name="Van de Peer Y."/>
            <person name="Verrier P.J."/>
            <person name="Waters E."/>
            <person name="Wood A."/>
            <person name="Yang L."/>
            <person name="Cove D."/>
            <person name="Cuming A."/>
            <person name="Hasebe M."/>
            <person name="Lucas S."/>
            <person name="Mishler D.B."/>
            <person name="Reski R."/>
            <person name="Grigoriev I."/>
            <person name="Quatrano R.S."/>
            <person name="Boore J.L."/>
        </authorList>
    </citation>
    <scope>NUCLEOTIDE SEQUENCE [LARGE SCALE GENOMIC DNA]</scope>
    <source>
        <strain evidence="9 10">cv. Gransden 2004</strain>
    </source>
</reference>
<keyword evidence="10" id="KW-1185">Reference proteome</keyword>
<dbReference type="Proteomes" id="UP000006727">
    <property type="component" value="Chromosome 11"/>
</dbReference>